<dbReference type="InParanoid" id="D2VET5"/>
<accession>D2VET5</accession>
<dbReference type="AlphaFoldDB" id="D2VET5"/>
<proteinExistence type="predicted"/>
<dbReference type="Proteomes" id="UP000006671">
    <property type="component" value="Unassembled WGS sequence"/>
</dbReference>
<protein>
    <submittedName>
        <fullName evidence="1">Predicted protein</fullName>
    </submittedName>
</protein>
<organism evidence="2">
    <name type="scientific">Naegleria gruberi</name>
    <name type="common">Amoeba</name>
    <dbReference type="NCBI Taxonomy" id="5762"/>
    <lineage>
        <taxon>Eukaryota</taxon>
        <taxon>Discoba</taxon>
        <taxon>Heterolobosea</taxon>
        <taxon>Tetramitia</taxon>
        <taxon>Eutetramitia</taxon>
        <taxon>Vahlkampfiidae</taxon>
        <taxon>Naegleria</taxon>
    </lineage>
</organism>
<keyword evidence="2" id="KW-1185">Reference proteome</keyword>
<evidence type="ECO:0000313" key="1">
    <source>
        <dbReference type="EMBL" id="EFC44659.1"/>
    </source>
</evidence>
<dbReference type="KEGG" id="ngr:NAEGRDRAFT_48953"/>
<dbReference type="EMBL" id="GG738867">
    <property type="protein sequence ID" value="EFC44659.1"/>
    <property type="molecule type" value="Genomic_DNA"/>
</dbReference>
<dbReference type="SUPFAM" id="SSF101908">
    <property type="entry name" value="Putative isomerase YbhE"/>
    <property type="match status" value="1"/>
</dbReference>
<reference evidence="1 2" key="1">
    <citation type="journal article" date="2010" name="Cell">
        <title>The genome of Naegleria gruberi illuminates early eukaryotic versatility.</title>
        <authorList>
            <person name="Fritz-Laylin L.K."/>
            <person name="Prochnik S.E."/>
            <person name="Ginger M.L."/>
            <person name="Dacks J.B."/>
            <person name="Carpenter M.L."/>
            <person name="Field M.C."/>
            <person name="Kuo A."/>
            <person name="Paredez A."/>
            <person name="Chapman J."/>
            <person name="Pham J."/>
            <person name="Shu S."/>
            <person name="Neupane R."/>
            <person name="Cipriano M."/>
            <person name="Mancuso J."/>
            <person name="Tu H."/>
            <person name="Salamov A."/>
            <person name="Lindquist E."/>
            <person name="Shapiro H."/>
            <person name="Lucas S."/>
            <person name="Grigoriev I.V."/>
            <person name="Cande W.Z."/>
            <person name="Fulton C."/>
            <person name="Rokhsar D.S."/>
            <person name="Dawson S.C."/>
        </authorList>
    </citation>
    <scope>NUCLEOTIDE SEQUENCE [LARGE SCALE GENOMIC DNA]</scope>
    <source>
        <strain evidence="1 2">NEG-M</strain>
    </source>
</reference>
<name>D2VET5_NAEGR</name>
<gene>
    <name evidence="1" type="ORF">NAEGRDRAFT_48953</name>
</gene>
<dbReference type="RefSeq" id="XP_002677403.1">
    <property type="nucleotide sequence ID" value="XM_002677357.1"/>
</dbReference>
<dbReference type="GeneID" id="8848757"/>
<dbReference type="VEuPathDB" id="AmoebaDB:NAEGRDRAFT_48953"/>
<evidence type="ECO:0000313" key="2">
    <source>
        <dbReference type="Proteomes" id="UP000006671"/>
    </source>
</evidence>
<sequence>MSIHDDDEPVSFLLIDFVPVITDQIDKLKTMFRNPKIPFSYRFDNCRQIGNLEIEEMTRYDFKLSYRYDCLVGITTNSVYIIDRKMKILLNSFALEGSLIHTLDDDHDEIYNISPSESNADTILLNKYHLGEFIKGKNLPEPVYSSEAGYSNPFGMVVFNGKNTRFLIVLDDFASHLKITDCETGCLITNTILTISPDACALELISRSEIMIGCSGLTSIYEIDENLFGLGKEALKLIVSMHTESSSSDFYSIVHDELNRKIMVSDAEDNTIIVLRKDDLQLVQKQKCNDNISGMCLDKQTGELFVCYEKGLVVYQ</sequence>